<dbReference type="InterPro" id="IPR051791">
    <property type="entry name" value="Pra-immunoreactive"/>
</dbReference>
<feature type="transmembrane region" description="Helical" evidence="6">
    <location>
        <begin position="12"/>
        <end position="34"/>
    </location>
</feature>
<keyword evidence="3 6" id="KW-0812">Transmembrane</keyword>
<evidence type="ECO:0000313" key="8">
    <source>
        <dbReference type="EMBL" id="ENU23838.1"/>
    </source>
</evidence>
<evidence type="ECO:0000256" key="2">
    <source>
        <dbReference type="ARBA" id="ARBA00022475"/>
    </source>
</evidence>
<keyword evidence="5 6" id="KW-0472">Membrane</keyword>
<keyword evidence="9" id="KW-1185">Reference proteome</keyword>
<dbReference type="EMBL" id="APOI01000015">
    <property type="protein sequence ID" value="ENU23838.1"/>
    <property type="molecule type" value="Genomic_DNA"/>
</dbReference>
<protein>
    <recommendedName>
        <fullName evidence="7">RDD domain-containing protein</fullName>
    </recommendedName>
</protein>
<evidence type="ECO:0000256" key="4">
    <source>
        <dbReference type="ARBA" id="ARBA00022989"/>
    </source>
</evidence>
<evidence type="ECO:0000256" key="3">
    <source>
        <dbReference type="ARBA" id="ARBA00022692"/>
    </source>
</evidence>
<organism evidence="8 9">
    <name type="scientific">Acinetobacter proteolyticus</name>
    <dbReference type="NCBI Taxonomy" id="1776741"/>
    <lineage>
        <taxon>Bacteria</taxon>
        <taxon>Pseudomonadati</taxon>
        <taxon>Pseudomonadota</taxon>
        <taxon>Gammaproteobacteria</taxon>
        <taxon>Moraxellales</taxon>
        <taxon>Moraxellaceae</taxon>
        <taxon>Acinetobacter</taxon>
    </lineage>
</organism>
<dbReference type="RefSeq" id="WP_004654316.1">
    <property type="nucleotide sequence ID" value="NZ_KB849179.1"/>
</dbReference>
<evidence type="ECO:0000259" key="7">
    <source>
        <dbReference type="Pfam" id="PF06271"/>
    </source>
</evidence>
<feature type="transmembrane region" description="Helical" evidence="6">
    <location>
        <begin position="40"/>
        <end position="62"/>
    </location>
</feature>
<dbReference type="Pfam" id="PF06271">
    <property type="entry name" value="RDD"/>
    <property type="match status" value="1"/>
</dbReference>
<feature type="domain" description="RDD" evidence="7">
    <location>
        <begin position="10"/>
        <end position="154"/>
    </location>
</feature>
<accession>A0ABN0JF47</accession>
<dbReference type="Proteomes" id="UP000013034">
    <property type="component" value="Unassembled WGS sequence"/>
</dbReference>
<keyword evidence="4 6" id="KW-1133">Transmembrane helix</keyword>
<sequence>MSSVNFFYIAGFWRRSFAFLIDLLLVGGFCWSTIRLLSEFMYPFPVISIFIGYAFVILYFGLLNSHLHSGQTFGKQLLKIRVTDTHGKDLAVIPSLLRSAILFAPSCLVSLSGYFPILLLSELFNLLLVCLQILLIYFYIFNRQNRRSLHDFVASSMVINLQKDDQEQQVPEMWPKHKIFATLITLVCLGTGISSFNLFDRDNTVEINKFKDSQPEIIHVKRISETDEESETQLILFDVQINDPIKLKNSFFAQEFADNLQRLEPQLINDSSKISILLSTRLQFGLASSMDLNMYSVKKTQQGLKVVEEISTVNF</sequence>
<comment type="subcellular location">
    <subcellularLocation>
        <location evidence="1">Cell membrane</location>
        <topology evidence="1">Multi-pass membrane protein</topology>
    </subcellularLocation>
</comment>
<feature type="transmembrane region" description="Helical" evidence="6">
    <location>
        <begin position="179"/>
        <end position="199"/>
    </location>
</feature>
<evidence type="ECO:0000256" key="6">
    <source>
        <dbReference type="SAM" id="Phobius"/>
    </source>
</evidence>
<evidence type="ECO:0000313" key="9">
    <source>
        <dbReference type="Proteomes" id="UP000013034"/>
    </source>
</evidence>
<name>A0ABN0JF47_9GAMM</name>
<evidence type="ECO:0000256" key="1">
    <source>
        <dbReference type="ARBA" id="ARBA00004651"/>
    </source>
</evidence>
<dbReference type="PANTHER" id="PTHR36115">
    <property type="entry name" value="PROLINE-RICH ANTIGEN HOMOLOG-RELATED"/>
    <property type="match status" value="1"/>
</dbReference>
<feature type="transmembrane region" description="Helical" evidence="6">
    <location>
        <begin position="96"/>
        <end position="117"/>
    </location>
</feature>
<keyword evidence="2" id="KW-1003">Cell membrane</keyword>
<feature type="transmembrane region" description="Helical" evidence="6">
    <location>
        <begin position="123"/>
        <end position="141"/>
    </location>
</feature>
<proteinExistence type="predicted"/>
<dbReference type="InterPro" id="IPR010432">
    <property type="entry name" value="RDD"/>
</dbReference>
<evidence type="ECO:0000256" key="5">
    <source>
        <dbReference type="ARBA" id="ARBA00023136"/>
    </source>
</evidence>
<gene>
    <name evidence="8" type="ORF">F993_01992</name>
</gene>
<dbReference type="PANTHER" id="PTHR36115:SF4">
    <property type="entry name" value="MEMBRANE PROTEIN"/>
    <property type="match status" value="1"/>
</dbReference>
<comment type="caution">
    <text evidence="8">The sequence shown here is derived from an EMBL/GenBank/DDBJ whole genome shotgun (WGS) entry which is preliminary data.</text>
</comment>
<reference evidence="8 9" key="1">
    <citation type="submission" date="2013-02" db="EMBL/GenBank/DDBJ databases">
        <title>The Genome Sequence of Acinetobacter sp. NIPH 809.</title>
        <authorList>
            <consortium name="The Broad Institute Genome Sequencing Platform"/>
            <consortium name="The Broad Institute Genome Sequencing Center for Infectious Disease"/>
            <person name="Cerqueira G."/>
            <person name="Feldgarden M."/>
            <person name="Courvalin P."/>
            <person name="Perichon B."/>
            <person name="Grillot-Courvalin C."/>
            <person name="Clermont D."/>
            <person name="Rocha E."/>
            <person name="Yoon E.-J."/>
            <person name="Nemec A."/>
            <person name="Walker B."/>
            <person name="Young S.K."/>
            <person name="Zeng Q."/>
            <person name="Gargeya S."/>
            <person name="Fitzgerald M."/>
            <person name="Haas B."/>
            <person name="Abouelleil A."/>
            <person name="Alvarado L."/>
            <person name="Arachchi H.M."/>
            <person name="Berlin A.M."/>
            <person name="Chapman S.B."/>
            <person name="Dewar J."/>
            <person name="Goldberg J."/>
            <person name="Griggs A."/>
            <person name="Gujja S."/>
            <person name="Hansen M."/>
            <person name="Howarth C."/>
            <person name="Imamovic A."/>
            <person name="Larimer J."/>
            <person name="McCowan C."/>
            <person name="Murphy C."/>
            <person name="Neiman D."/>
            <person name="Pearson M."/>
            <person name="Priest M."/>
            <person name="Roberts A."/>
            <person name="Saif S."/>
            <person name="Shea T."/>
            <person name="Sisk P."/>
            <person name="Sykes S."/>
            <person name="Wortman J."/>
            <person name="Nusbaum C."/>
            <person name="Birren B."/>
        </authorList>
    </citation>
    <scope>NUCLEOTIDE SEQUENCE [LARGE SCALE GENOMIC DNA]</scope>
    <source>
        <strain evidence="8 9">NIPH 809</strain>
    </source>
</reference>